<evidence type="ECO:0000313" key="1">
    <source>
        <dbReference type="EMBL" id="OGG08766.1"/>
    </source>
</evidence>
<dbReference type="Proteomes" id="UP000176854">
    <property type="component" value="Unassembled WGS sequence"/>
</dbReference>
<gene>
    <name evidence="1" type="ORF">A2154_03795</name>
</gene>
<dbReference type="AlphaFoldDB" id="A0A1F5Z8J8"/>
<organism evidence="1 2">
    <name type="scientific">Candidatus Gottesmanbacteria bacterium RBG_16_43_7</name>
    <dbReference type="NCBI Taxonomy" id="1798373"/>
    <lineage>
        <taxon>Bacteria</taxon>
        <taxon>Candidatus Gottesmaniibacteriota</taxon>
    </lineage>
</organism>
<protein>
    <submittedName>
        <fullName evidence="1">Uncharacterized protein</fullName>
    </submittedName>
</protein>
<accession>A0A1F5Z8J8</accession>
<evidence type="ECO:0000313" key="2">
    <source>
        <dbReference type="Proteomes" id="UP000176854"/>
    </source>
</evidence>
<name>A0A1F5Z8J8_9BACT</name>
<sequence>MLKKIENITERSDELPNADVPFMQKFIDAVNAIASLLTGQDVVIFTHKQQAKDSDSESETE</sequence>
<proteinExistence type="predicted"/>
<reference evidence="1 2" key="1">
    <citation type="journal article" date="2016" name="Nat. Commun.">
        <title>Thousands of microbial genomes shed light on interconnected biogeochemical processes in an aquifer system.</title>
        <authorList>
            <person name="Anantharaman K."/>
            <person name="Brown C.T."/>
            <person name="Hug L.A."/>
            <person name="Sharon I."/>
            <person name="Castelle C.J."/>
            <person name="Probst A.J."/>
            <person name="Thomas B.C."/>
            <person name="Singh A."/>
            <person name="Wilkins M.J."/>
            <person name="Karaoz U."/>
            <person name="Brodie E.L."/>
            <person name="Williams K.H."/>
            <person name="Hubbard S.S."/>
            <person name="Banfield J.F."/>
        </authorList>
    </citation>
    <scope>NUCLEOTIDE SEQUENCE [LARGE SCALE GENOMIC DNA]</scope>
</reference>
<dbReference type="EMBL" id="MFJC01000047">
    <property type="protein sequence ID" value="OGG08766.1"/>
    <property type="molecule type" value="Genomic_DNA"/>
</dbReference>
<comment type="caution">
    <text evidence="1">The sequence shown here is derived from an EMBL/GenBank/DDBJ whole genome shotgun (WGS) entry which is preliminary data.</text>
</comment>
<dbReference type="STRING" id="1798373.A2154_03795"/>